<evidence type="ECO:0000256" key="1">
    <source>
        <dbReference type="ARBA" id="ARBA00004651"/>
    </source>
</evidence>
<sequence length="493" mass="56202">MSRKIFIGILGEEYLGLNGLFTNILSLLDIAELGVSTSIIYSLYTPLAHDDKPQIIKLMNFYKKSYRIIAGVIFALGISVLPFLEKIVGKTTFANDYIQTTYVLFLIMTVSSYFFSYKRSLVYADQKNYKLMHFDIFLKFLIFIVANISLYLFKNYMIYLFVTMMVSIFNNYVVAKYVDKLYPFLASNLKLEAKEIRPIISNIKNIFIHKVAGTIISSTDNIIISIFLGIVQVGIYSNYSMIVVSLQGLLNKVLNACQASIGNLLMLETTEKVEETLQNMTLLSFFLTSLCTVSLFCLTNDLITVWLGEKFLLGLPIVGVCAVNFFTSNIKNPLYQFVNVSGLFKEDRNNAIIGVVLNISFTLVFVKEYGLFGVFFGAFLASLITLVLKSCFFYKKFLHKSASYFLLSMATFFLILFIEMFLCEYLCGVVTFSNRAILFASKCLVCFLLPSLINYIVFHNTKEYQYLIGIAGSIVLKFTHRLNRKDRLHNPIF</sequence>
<feature type="transmembrane region" description="Helical" evidence="6">
    <location>
        <begin position="311"/>
        <end position="330"/>
    </location>
</feature>
<evidence type="ECO:0000313" key="7">
    <source>
        <dbReference type="EMBL" id="XFO64943.1"/>
    </source>
</evidence>
<feature type="transmembrane region" description="Helical" evidence="6">
    <location>
        <begin position="222"/>
        <end position="242"/>
    </location>
</feature>
<feature type="transmembrane region" description="Helical" evidence="6">
    <location>
        <begin position="280"/>
        <end position="299"/>
    </location>
</feature>
<reference evidence="7" key="1">
    <citation type="submission" date="2024-05" db="EMBL/GenBank/DDBJ databases">
        <title>Isolation and characterization of Sporomusa carbonis sp. nov., a carboxydotrophic hydrogenogen in the genus of Sporomusa isolated from a charcoal burning pile.</title>
        <authorList>
            <person name="Boeer T."/>
            <person name="Rosenbaum F."/>
            <person name="Eysell L."/>
            <person name="Mueller V."/>
            <person name="Daniel R."/>
            <person name="Poehlein A."/>
        </authorList>
    </citation>
    <scope>NUCLEOTIDE SEQUENCE [LARGE SCALE GENOMIC DNA]</scope>
    <source>
        <strain evidence="7">DSM 10669</strain>
    </source>
</reference>
<dbReference type="InterPro" id="IPR050833">
    <property type="entry name" value="Poly_Biosynth_Transport"/>
</dbReference>
<protein>
    <recommendedName>
        <fullName evidence="9">Polysaccharide biosynthesis protein</fullName>
    </recommendedName>
</protein>
<gene>
    <name evidence="7" type="ORF">SPSIL_010520</name>
</gene>
<name>A0ABZ3IHP7_9FIRM</name>
<evidence type="ECO:0000256" key="6">
    <source>
        <dbReference type="SAM" id="Phobius"/>
    </source>
</evidence>
<accession>A0ABZ3IHP7</accession>
<feature type="transmembrane region" description="Helical" evidence="6">
    <location>
        <begin position="96"/>
        <end position="115"/>
    </location>
</feature>
<feature type="transmembrane region" description="Helical" evidence="6">
    <location>
        <begin position="136"/>
        <end position="153"/>
    </location>
</feature>
<evidence type="ECO:0000313" key="8">
    <source>
        <dbReference type="Proteomes" id="UP000216752"/>
    </source>
</evidence>
<dbReference type="InterPro" id="IPR002797">
    <property type="entry name" value="Polysacc_synth"/>
</dbReference>
<proteinExistence type="predicted"/>
<feature type="transmembrane region" description="Helical" evidence="6">
    <location>
        <begin position="373"/>
        <end position="395"/>
    </location>
</feature>
<feature type="transmembrane region" description="Helical" evidence="6">
    <location>
        <begin position="159"/>
        <end position="178"/>
    </location>
</feature>
<dbReference type="PANTHER" id="PTHR30250:SF26">
    <property type="entry name" value="PSMA PROTEIN"/>
    <property type="match status" value="1"/>
</dbReference>
<dbReference type="PANTHER" id="PTHR30250">
    <property type="entry name" value="PST FAMILY PREDICTED COLANIC ACID TRANSPORTER"/>
    <property type="match status" value="1"/>
</dbReference>
<keyword evidence="2" id="KW-1003">Cell membrane</keyword>
<keyword evidence="4 6" id="KW-1133">Transmembrane helix</keyword>
<keyword evidence="5 6" id="KW-0472">Membrane</keyword>
<feature type="transmembrane region" description="Helical" evidence="6">
    <location>
        <begin position="401"/>
        <end position="427"/>
    </location>
</feature>
<evidence type="ECO:0000256" key="2">
    <source>
        <dbReference type="ARBA" id="ARBA00022475"/>
    </source>
</evidence>
<dbReference type="Proteomes" id="UP000216752">
    <property type="component" value="Chromosome"/>
</dbReference>
<evidence type="ECO:0000256" key="3">
    <source>
        <dbReference type="ARBA" id="ARBA00022692"/>
    </source>
</evidence>
<evidence type="ECO:0000256" key="4">
    <source>
        <dbReference type="ARBA" id="ARBA00022989"/>
    </source>
</evidence>
<keyword evidence="8" id="KW-1185">Reference proteome</keyword>
<keyword evidence="3 6" id="KW-0812">Transmembrane</keyword>
<feature type="transmembrane region" description="Helical" evidence="6">
    <location>
        <begin position="65"/>
        <end position="84"/>
    </location>
</feature>
<dbReference type="Pfam" id="PF01943">
    <property type="entry name" value="Polysacc_synt"/>
    <property type="match status" value="1"/>
</dbReference>
<organism evidence="7 8">
    <name type="scientific">Sporomusa silvacetica DSM 10669</name>
    <dbReference type="NCBI Taxonomy" id="1123289"/>
    <lineage>
        <taxon>Bacteria</taxon>
        <taxon>Bacillati</taxon>
        <taxon>Bacillota</taxon>
        <taxon>Negativicutes</taxon>
        <taxon>Selenomonadales</taxon>
        <taxon>Sporomusaceae</taxon>
        <taxon>Sporomusa</taxon>
    </lineage>
</organism>
<evidence type="ECO:0008006" key="9">
    <source>
        <dbReference type="Google" id="ProtNLM"/>
    </source>
</evidence>
<evidence type="ECO:0000256" key="5">
    <source>
        <dbReference type="ARBA" id="ARBA00023136"/>
    </source>
</evidence>
<comment type="subcellular location">
    <subcellularLocation>
        <location evidence="1">Cell membrane</location>
        <topology evidence="1">Multi-pass membrane protein</topology>
    </subcellularLocation>
</comment>
<dbReference type="EMBL" id="CP155573">
    <property type="protein sequence ID" value="XFO64943.1"/>
    <property type="molecule type" value="Genomic_DNA"/>
</dbReference>
<feature type="transmembrane region" description="Helical" evidence="6">
    <location>
        <begin position="439"/>
        <end position="458"/>
    </location>
</feature>